<feature type="domain" description="EamA" evidence="4">
    <location>
        <begin position="10"/>
        <end position="153"/>
    </location>
</feature>
<feature type="transmembrane region" description="Helical" evidence="3">
    <location>
        <begin position="45"/>
        <end position="61"/>
    </location>
</feature>
<evidence type="ECO:0000313" key="6">
    <source>
        <dbReference type="Proteomes" id="UP001152519"/>
    </source>
</evidence>
<feature type="transmembrane region" description="Helical" evidence="3">
    <location>
        <begin position="289"/>
        <end position="307"/>
    </location>
</feature>
<comment type="similarity">
    <text evidence="1">Belongs to the EamA transporter family.</text>
</comment>
<feature type="compositionally biased region" description="Low complexity" evidence="2">
    <location>
        <begin position="327"/>
        <end position="337"/>
    </location>
</feature>
<keyword evidence="3" id="KW-0472">Membrane</keyword>
<evidence type="ECO:0000256" key="2">
    <source>
        <dbReference type="SAM" id="MobiDB-lite"/>
    </source>
</evidence>
<sequence length="351" mass="35186">MSFRHAPATRGLIYVVVAATGWGTAGAVAAALYGRSGLGPLSLTFWRAAGGFALLLAVRLLRPRPAQRRDVVRPRKRGAAACRVLATGLGLTVFQAAYFCAVRSTGLAVATVVTLGSGPVLIALAARLTMGERLGRGGVLAVAGALGGLAVLVLGGDPVGAGGTVRPAGVGLAVLSAAGYAAITLLTRWWGRQGVAGAPFDTSMWAFGICAALLLPAAWAEGLLPHADDLGRTLLLLGYLASVPTALAYGLYFAGAAVLRSATVSVVALIEPVSATVLAVALLGERLTAATVLGTACLLGAVGLLVADEARGMRRLPRTAVVSAAAAPAAGSPAAAGPGPGSRPVREPRRR</sequence>
<reference evidence="5" key="1">
    <citation type="submission" date="2021-05" db="EMBL/GenBank/DDBJ databases">
        <authorList>
            <person name="Arsene-Ploetze F."/>
        </authorList>
    </citation>
    <scope>NUCLEOTIDE SEQUENCE</scope>
    <source>
        <strain evidence="5">DSM 42138</strain>
    </source>
</reference>
<dbReference type="PANTHER" id="PTHR22911:SF79">
    <property type="entry name" value="MOBA-LIKE NTP TRANSFERASE DOMAIN-CONTAINING PROTEIN"/>
    <property type="match status" value="1"/>
</dbReference>
<dbReference type="RefSeq" id="WP_251499127.1">
    <property type="nucleotide sequence ID" value="NZ_CAJSLV010000097.1"/>
</dbReference>
<dbReference type="InterPro" id="IPR000620">
    <property type="entry name" value="EamA_dom"/>
</dbReference>
<accession>A0A9W4DY27</accession>
<feature type="transmembrane region" description="Helical" evidence="3">
    <location>
        <begin position="105"/>
        <end position="126"/>
    </location>
</feature>
<evidence type="ECO:0000256" key="1">
    <source>
        <dbReference type="ARBA" id="ARBA00007362"/>
    </source>
</evidence>
<feature type="transmembrane region" description="Helical" evidence="3">
    <location>
        <begin position="81"/>
        <end position="99"/>
    </location>
</feature>
<feature type="transmembrane region" description="Helical" evidence="3">
    <location>
        <begin position="232"/>
        <end position="252"/>
    </location>
</feature>
<keyword evidence="3" id="KW-0812">Transmembrane</keyword>
<dbReference type="PANTHER" id="PTHR22911">
    <property type="entry name" value="ACYL-MALONYL CONDENSING ENZYME-RELATED"/>
    <property type="match status" value="1"/>
</dbReference>
<feature type="transmembrane region" description="Helical" evidence="3">
    <location>
        <begin position="12"/>
        <end position="33"/>
    </location>
</feature>
<comment type="caution">
    <text evidence="5">The sequence shown here is derived from an EMBL/GenBank/DDBJ whole genome shotgun (WGS) entry which is preliminary data.</text>
</comment>
<evidence type="ECO:0000313" key="5">
    <source>
        <dbReference type="EMBL" id="CAG6398118.1"/>
    </source>
</evidence>
<organism evidence="5 6">
    <name type="scientific">Actinacidiphila cocklensis</name>
    <dbReference type="NCBI Taxonomy" id="887465"/>
    <lineage>
        <taxon>Bacteria</taxon>
        <taxon>Bacillati</taxon>
        <taxon>Actinomycetota</taxon>
        <taxon>Actinomycetes</taxon>
        <taxon>Kitasatosporales</taxon>
        <taxon>Streptomycetaceae</taxon>
        <taxon>Actinacidiphila</taxon>
    </lineage>
</organism>
<dbReference type="InterPro" id="IPR037185">
    <property type="entry name" value="EmrE-like"/>
</dbReference>
<protein>
    <submittedName>
        <fullName evidence="5">Drug/metabolite transporter, DME family</fullName>
    </submittedName>
</protein>
<evidence type="ECO:0000256" key="3">
    <source>
        <dbReference type="SAM" id="Phobius"/>
    </source>
</evidence>
<dbReference type="Pfam" id="PF00892">
    <property type="entry name" value="EamA"/>
    <property type="match status" value="2"/>
</dbReference>
<evidence type="ECO:0000259" key="4">
    <source>
        <dbReference type="Pfam" id="PF00892"/>
    </source>
</evidence>
<feature type="transmembrane region" description="Helical" evidence="3">
    <location>
        <begin position="168"/>
        <end position="190"/>
    </location>
</feature>
<proteinExistence type="inferred from homology"/>
<name>A0A9W4DY27_9ACTN</name>
<dbReference type="GO" id="GO:0016020">
    <property type="term" value="C:membrane"/>
    <property type="evidence" value="ECO:0007669"/>
    <property type="project" value="InterPro"/>
</dbReference>
<dbReference type="AlphaFoldDB" id="A0A9W4DY27"/>
<feature type="domain" description="EamA" evidence="4">
    <location>
        <begin position="169"/>
        <end position="306"/>
    </location>
</feature>
<dbReference type="EMBL" id="CAJSLV010000097">
    <property type="protein sequence ID" value="CAG6398118.1"/>
    <property type="molecule type" value="Genomic_DNA"/>
</dbReference>
<feature type="transmembrane region" description="Helical" evidence="3">
    <location>
        <begin position="202"/>
        <end position="220"/>
    </location>
</feature>
<feature type="region of interest" description="Disordered" evidence="2">
    <location>
        <begin position="327"/>
        <end position="351"/>
    </location>
</feature>
<dbReference type="Proteomes" id="UP001152519">
    <property type="component" value="Unassembled WGS sequence"/>
</dbReference>
<keyword evidence="6" id="KW-1185">Reference proteome</keyword>
<feature type="transmembrane region" description="Helical" evidence="3">
    <location>
        <begin position="138"/>
        <end position="156"/>
    </location>
</feature>
<feature type="transmembrane region" description="Helical" evidence="3">
    <location>
        <begin position="264"/>
        <end position="283"/>
    </location>
</feature>
<gene>
    <name evidence="5" type="ORF">SCOCK_640013</name>
</gene>
<keyword evidence="3" id="KW-1133">Transmembrane helix</keyword>
<dbReference type="SUPFAM" id="SSF103481">
    <property type="entry name" value="Multidrug resistance efflux transporter EmrE"/>
    <property type="match status" value="2"/>
</dbReference>